<dbReference type="SMART" id="SM00382">
    <property type="entry name" value="AAA"/>
    <property type="match status" value="2"/>
</dbReference>
<keyword evidence="5" id="KW-0677">Repeat</keyword>
<accession>A0A494Y004</accession>
<keyword evidence="3" id="KW-0472">Membrane</keyword>
<gene>
    <name evidence="9" type="ORF">D7S86_15615</name>
</gene>
<proteinExistence type="predicted"/>
<evidence type="ECO:0000256" key="1">
    <source>
        <dbReference type="ARBA" id="ARBA00022448"/>
    </source>
</evidence>
<dbReference type="InterPro" id="IPR003593">
    <property type="entry name" value="AAA+_ATPase"/>
</dbReference>
<protein>
    <submittedName>
        <fullName evidence="9">ABC transporter ATP-binding protein</fullName>
    </submittedName>
</protein>
<dbReference type="InterPro" id="IPR027417">
    <property type="entry name" value="P-loop_NTPase"/>
</dbReference>
<feature type="domain" description="ABC transporter" evidence="8">
    <location>
        <begin position="260"/>
        <end position="505"/>
    </location>
</feature>
<evidence type="ECO:0000256" key="3">
    <source>
        <dbReference type="ARBA" id="ARBA00022519"/>
    </source>
</evidence>
<evidence type="ECO:0000256" key="4">
    <source>
        <dbReference type="ARBA" id="ARBA00022597"/>
    </source>
</evidence>
<keyword evidence="1" id="KW-0813">Transport</keyword>
<keyword evidence="3" id="KW-0997">Cell inner membrane</keyword>
<dbReference type="InterPro" id="IPR003439">
    <property type="entry name" value="ABC_transporter-like_ATP-bd"/>
</dbReference>
<dbReference type="Pfam" id="PF00005">
    <property type="entry name" value="ABC_tran"/>
    <property type="match status" value="2"/>
</dbReference>
<dbReference type="PROSITE" id="PS00211">
    <property type="entry name" value="ABC_TRANSPORTER_1"/>
    <property type="match status" value="1"/>
</dbReference>
<evidence type="ECO:0000256" key="2">
    <source>
        <dbReference type="ARBA" id="ARBA00022475"/>
    </source>
</evidence>
<evidence type="ECO:0000259" key="8">
    <source>
        <dbReference type="PROSITE" id="PS50893"/>
    </source>
</evidence>
<evidence type="ECO:0000313" key="10">
    <source>
        <dbReference type="Proteomes" id="UP000270342"/>
    </source>
</evidence>
<evidence type="ECO:0000256" key="5">
    <source>
        <dbReference type="ARBA" id="ARBA00022737"/>
    </source>
</evidence>
<dbReference type="EMBL" id="RBZU01000006">
    <property type="protein sequence ID" value="RKP53691.1"/>
    <property type="molecule type" value="Genomic_DNA"/>
</dbReference>
<dbReference type="PANTHER" id="PTHR43790:SF9">
    <property type="entry name" value="GALACTOFURANOSE TRANSPORTER ATP-BINDING PROTEIN YTFR"/>
    <property type="match status" value="1"/>
</dbReference>
<sequence>MADALTLTGIRKTFDGFVALDDAHFTLRWGEVHALLGENGAGKSSLMNIAAGLYAPEAGSLHVDDNPVRFSGPRDAAAYRIGMVHQHFKLVPTFTVAENILLGMPRNDVRSHRQRLASLTDAIRTQASALGFAIEPERRVDTLSIAEQQRVEILKVLLAGGRIVILDEPTAVLTDAEAARLLDAMKALARQGAAVALVTHKIADVRRHADRVTIMRAGRTVSTLDPRTTSESELVGAALGEALPPTAREPGSPGRVRFAMRGVSTASRAGAPPMLKGLDLAVRAGEIYGLAGVGGNGQSELVAAIMGIQPIASGTIELDDARDIQTMRAEARRALGIATIPADRYRLALAGALSIADNFGVAHLHEGRYGGLFRIDRRRLAADAQTAVTTFDVRGVRNVQQKAALLSGGNAQKLVIAREFGRAPRFVVAHSPSRGLDVRAAAQVHARLRAARDAGAAVLLISEDLDEILSIADRIGVISRGAIVAEFDAPGDRHAIGQAMIATHDDARAESPVFSESKVSHVA</sequence>
<dbReference type="GO" id="GO:0016887">
    <property type="term" value="F:ATP hydrolysis activity"/>
    <property type="evidence" value="ECO:0007669"/>
    <property type="project" value="InterPro"/>
</dbReference>
<dbReference type="PROSITE" id="PS50893">
    <property type="entry name" value="ABC_TRANSPORTER_2"/>
    <property type="match status" value="2"/>
</dbReference>
<keyword evidence="10" id="KW-1185">Reference proteome</keyword>
<keyword evidence="7 9" id="KW-0067">ATP-binding</keyword>
<evidence type="ECO:0000256" key="6">
    <source>
        <dbReference type="ARBA" id="ARBA00022741"/>
    </source>
</evidence>
<evidence type="ECO:0000256" key="7">
    <source>
        <dbReference type="ARBA" id="ARBA00022840"/>
    </source>
</evidence>
<dbReference type="PANTHER" id="PTHR43790">
    <property type="entry name" value="CARBOHYDRATE TRANSPORT ATP-BINDING PROTEIN MG119-RELATED"/>
    <property type="match status" value="1"/>
</dbReference>
<dbReference type="Proteomes" id="UP000270342">
    <property type="component" value="Unassembled WGS sequence"/>
</dbReference>
<dbReference type="OrthoDB" id="9776369at2"/>
<keyword evidence="2" id="KW-1003">Cell membrane</keyword>
<evidence type="ECO:0000313" key="9">
    <source>
        <dbReference type="EMBL" id="RKP53691.1"/>
    </source>
</evidence>
<organism evidence="9 10">
    <name type="scientific">Pararobbsia silviterrae</name>
    <dbReference type="NCBI Taxonomy" id="1792498"/>
    <lineage>
        <taxon>Bacteria</taxon>
        <taxon>Pseudomonadati</taxon>
        <taxon>Pseudomonadota</taxon>
        <taxon>Betaproteobacteria</taxon>
        <taxon>Burkholderiales</taxon>
        <taxon>Burkholderiaceae</taxon>
        <taxon>Pararobbsia</taxon>
    </lineage>
</organism>
<keyword evidence="6" id="KW-0547">Nucleotide-binding</keyword>
<dbReference type="SUPFAM" id="SSF52540">
    <property type="entry name" value="P-loop containing nucleoside triphosphate hydrolases"/>
    <property type="match status" value="2"/>
</dbReference>
<dbReference type="CDD" id="cd03215">
    <property type="entry name" value="ABC_Carb_Monos_II"/>
    <property type="match status" value="1"/>
</dbReference>
<reference evidence="9 10" key="1">
    <citation type="submission" date="2018-10" db="EMBL/GenBank/DDBJ databases">
        <title>Robbsia sp. DHC34, isolated from soil.</title>
        <authorList>
            <person name="Gao Z.-H."/>
            <person name="Qiu L.-H."/>
        </authorList>
    </citation>
    <scope>NUCLEOTIDE SEQUENCE [LARGE SCALE GENOMIC DNA]</scope>
    <source>
        <strain evidence="9 10">DHC34</strain>
    </source>
</reference>
<dbReference type="GO" id="GO:0005524">
    <property type="term" value="F:ATP binding"/>
    <property type="evidence" value="ECO:0007669"/>
    <property type="project" value="UniProtKB-KW"/>
</dbReference>
<dbReference type="RefSeq" id="WP_121087766.1">
    <property type="nucleotide sequence ID" value="NZ_RBZU01000006.1"/>
</dbReference>
<dbReference type="InterPro" id="IPR017871">
    <property type="entry name" value="ABC_transporter-like_CS"/>
</dbReference>
<comment type="caution">
    <text evidence="9">The sequence shown here is derived from an EMBL/GenBank/DDBJ whole genome shotgun (WGS) entry which is preliminary data.</text>
</comment>
<dbReference type="AlphaFoldDB" id="A0A494Y004"/>
<dbReference type="Gene3D" id="3.40.50.300">
    <property type="entry name" value="P-loop containing nucleotide triphosphate hydrolases"/>
    <property type="match status" value="2"/>
</dbReference>
<name>A0A494Y004_9BURK</name>
<feature type="domain" description="ABC transporter" evidence="8">
    <location>
        <begin position="5"/>
        <end position="242"/>
    </location>
</feature>
<dbReference type="CDD" id="cd03216">
    <property type="entry name" value="ABC_Carb_Monos_I"/>
    <property type="match status" value="1"/>
</dbReference>
<keyword evidence="4" id="KW-0762">Sugar transport</keyword>
<dbReference type="InterPro" id="IPR050107">
    <property type="entry name" value="ABC_carbohydrate_import_ATPase"/>
</dbReference>